<dbReference type="EC" id="2.1.1.297" evidence="5"/>
<keyword evidence="2 5" id="KW-0808">Transferase</keyword>
<feature type="binding site" evidence="5">
    <location>
        <begin position="184"/>
        <end position="187"/>
    </location>
    <ligand>
        <name>substrate</name>
    </ligand>
</feature>
<dbReference type="InterPro" id="IPR050320">
    <property type="entry name" value="N5-glutamine_MTase"/>
</dbReference>
<dbReference type="EMBL" id="JFKC01000029">
    <property type="protein sequence ID" value="OSQ44653.1"/>
    <property type="molecule type" value="Genomic_DNA"/>
</dbReference>
<evidence type="ECO:0000256" key="2">
    <source>
        <dbReference type="ARBA" id="ARBA00022679"/>
    </source>
</evidence>
<dbReference type="InterPro" id="IPR007848">
    <property type="entry name" value="Small_mtfrase_dom"/>
</dbReference>
<dbReference type="Gene3D" id="1.10.8.10">
    <property type="entry name" value="DNA helicase RuvA subunit, C-terminal domain"/>
    <property type="match status" value="1"/>
</dbReference>
<dbReference type="Proteomes" id="UP000193926">
    <property type="component" value="Unassembled WGS sequence"/>
</dbReference>
<evidence type="ECO:0000313" key="8">
    <source>
        <dbReference type="EMBL" id="OSQ44653.1"/>
    </source>
</evidence>
<evidence type="ECO:0000256" key="5">
    <source>
        <dbReference type="HAMAP-Rule" id="MF_02126"/>
    </source>
</evidence>
<dbReference type="InterPro" id="IPR002052">
    <property type="entry name" value="DNA_methylase_N6_adenine_CS"/>
</dbReference>
<dbReference type="Pfam" id="PF05175">
    <property type="entry name" value="MTS"/>
    <property type="match status" value="1"/>
</dbReference>
<dbReference type="PROSITE" id="PS00092">
    <property type="entry name" value="N6_MTASE"/>
    <property type="match status" value="1"/>
</dbReference>
<feature type="domain" description="Methyltransferase small" evidence="6">
    <location>
        <begin position="97"/>
        <end position="202"/>
    </location>
</feature>
<evidence type="ECO:0000256" key="4">
    <source>
        <dbReference type="ARBA" id="ARBA00048391"/>
    </source>
</evidence>
<dbReference type="CDD" id="cd02440">
    <property type="entry name" value="AdoMet_MTases"/>
    <property type="match status" value="1"/>
</dbReference>
<dbReference type="GO" id="GO:0102559">
    <property type="term" value="F:peptide chain release factor N(5)-glutamine methyltransferase activity"/>
    <property type="evidence" value="ECO:0007669"/>
    <property type="project" value="UniProtKB-EC"/>
</dbReference>
<reference evidence="8 9" key="1">
    <citation type="submission" date="2014-03" db="EMBL/GenBank/DDBJ databases">
        <title>The draft genome sequence of Marivita geojedonensis KCTC 23882.</title>
        <authorList>
            <person name="Lai Q."/>
            <person name="Shao Z."/>
        </authorList>
    </citation>
    <scope>NUCLEOTIDE SEQUENCE [LARGE SCALE GENOMIC DNA]</scope>
    <source>
        <strain evidence="8 9">DPG-138</strain>
    </source>
</reference>
<dbReference type="InterPro" id="IPR004556">
    <property type="entry name" value="HemK-like"/>
</dbReference>
<evidence type="ECO:0000256" key="3">
    <source>
        <dbReference type="ARBA" id="ARBA00022691"/>
    </source>
</evidence>
<gene>
    <name evidence="5" type="primary">prmC</name>
    <name evidence="8" type="ORF">MGEO_18715</name>
</gene>
<dbReference type="NCBIfam" id="TIGR00536">
    <property type="entry name" value="hemK_fam"/>
    <property type="match status" value="1"/>
</dbReference>
<feature type="domain" description="Release factor glutamine methyltransferase N-terminal" evidence="7">
    <location>
        <begin position="5"/>
        <end position="75"/>
    </location>
</feature>
<dbReference type="InterPro" id="IPR040758">
    <property type="entry name" value="PrmC_N"/>
</dbReference>
<feature type="binding site" evidence="5">
    <location>
        <position position="139"/>
    </location>
    <ligand>
        <name>S-adenosyl-L-methionine</name>
        <dbReference type="ChEBI" id="CHEBI:59789"/>
    </ligand>
</feature>
<dbReference type="PANTHER" id="PTHR18895">
    <property type="entry name" value="HEMK METHYLTRANSFERASE"/>
    <property type="match status" value="1"/>
</dbReference>
<protein>
    <recommendedName>
        <fullName evidence="5">Release factor glutamine methyltransferase</fullName>
        <shortName evidence="5">RF MTase</shortName>
        <ecNumber evidence="5">2.1.1.297</ecNumber>
    </recommendedName>
    <alternativeName>
        <fullName evidence="5">N5-glutamine methyltransferase PrmC</fullName>
    </alternativeName>
    <alternativeName>
        <fullName evidence="5">Protein-(glutamine-N5) MTase PrmC</fullName>
    </alternativeName>
    <alternativeName>
        <fullName evidence="5">Protein-glutamine N-methyltransferase PrmC</fullName>
    </alternativeName>
</protein>
<comment type="catalytic activity">
    <reaction evidence="4 5">
        <text>L-glutaminyl-[peptide chain release factor] + S-adenosyl-L-methionine = N(5)-methyl-L-glutaminyl-[peptide chain release factor] + S-adenosyl-L-homocysteine + H(+)</text>
        <dbReference type="Rhea" id="RHEA:42896"/>
        <dbReference type="Rhea" id="RHEA-COMP:10271"/>
        <dbReference type="Rhea" id="RHEA-COMP:10272"/>
        <dbReference type="ChEBI" id="CHEBI:15378"/>
        <dbReference type="ChEBI" id="CHEBI:30011"/>
        <dbReference type="ChEBI" id="CHEBI:57856"/>
        <dbReference type="ChEBI" id="CHEBI:59789"/>
        <dbReference type="ChEBI" id="CHEBI:61891"/>
        <dbReference type="EC" id="2.1.1.297"/>
    </reaction>
</comment>
<dbReference type="Gene3D" id="3.40.50.150">
    <property type="entry name" value="Vaccinia Virus protein VP39"/>
    <property type="match status" value="1"/>
</dbReference>
<sequence length="282" mass="30158">MTGAEALRHAVARLKEAGIDDPARDARRLLAHVLEVPSGRLTLVLPDPLSEDQARVFDGLITRRVSREPVSHLIGRRAFFGRDYLVTPAVLDPRPETEILVEQVLAGRFSRVLDLGAGSGCILLSLLAERPGTTGLATDLSADALAVARENAQGLGLLDRIEFAQGAWFDAVPQNARFDLIVSNPPYIALDEMPSLAPELAHEPQMALTDHADGLSAYRAITQGAGLYLVPGGRLIVEIGPTQGTAVSALFVRAGFGNVAVHPDLDGRDRVVSGEFLLQTDP</sequence>
<evidence type="ECO:0000259" key="6">
    <source>
        <dbReference type="Pfam" id="PF05175"/>
    </source>
</evidence>
<comment type="function">
    <text evidence="5">Methylates the class 1 translation termination release factors RF1/PrfA and RF2/PrfB on the glutamine residue of the universally conserved GGQ motif.</text>
</comment>
<comment type="caution">
    <text evidence="8">The sequence shown here is derived from an EMBL/GenBank/DDBJ whole genome shotgun (WGS) entry which is preliminary data.</text>
</comment>
<dbReference type="RefSeq" id="WP_085641275.1">
    <property type="nucleotide sequence ID" value="NZ_JFKC01000029.1"/>
</dbReference>
<dbReference type="InterPro" id="IPR029063">
    <property type="entry name" value="SAM-dependent_MTases_sf"/>
</dbReference>
<feature type="binding site" evidence="5">
    <location>
        <position position="168"/>
    </location>
    <ligand>
        <name>S-adenosyl-L-methionine</name>
        <dbReference type="ChEBI" id="CHEBI:59789"/>
    </ligand>
</feature>
<feature type="binding site" evidence="5">
    <location>
        <position position="184"/>
    </location>
    <ligand>
        <name>S-adenosyl-L-methionine</name>
        <dbReference type="ChEBI" id="CHEBI:59789"/>
    </ligand>
</feature>
<comment type="similarity">
    <text evidence="5">Belongs to the protein N5-glutamine methyltransferase family. PrmC subfamily.</text>
</comment>
<keyword evidence="3 5" id="KW-0949">S-adenosyl-L-methionine</keyword>
<dbReference type="AlphaFoldDB" id="A0A1X4NCX6"/>
<dbReference type="InterPro" id="IPR019874">
    <property type="entry name" value="RF_methyltr_PrmC"/>
</dbReference>
<keyword evidence="1 5" id="KW-0489">Methyltransferase</keyword>
<evidence type="ECO:0000256" key="1">
    <source>
        <dbReference type="ARBA" id="ARBA00022603"/>
    </source>
</evidence>
<dbReference type="GO" id="GO:0003676">
    <property type="term" value="F:nucleic acid binding"/>
    <property type="evidence" value="ECO:0007669"/>
    <property type="project" value="InterPro"/>
</dbReference>
<dbReference type="STRING" id="1123756.MGEO_18715"/>
<dbReference type="OrthoDB" id="9800643at2"/>
<dbReference type="PANTHER" id="PTHR18895:SF74">
    <property type="entry name" value="MTRF1L RELEASE FACTOR GLUTAMINE METHYLTRANSFERASE"/>
    <property type="match status" value="1"/>
</dbReference>
<dbReference type="NCBIfam" id="TIGR03534">
    <property type="entry name" value="RF_mod_PrmC"/>
    <property type="match status" value="1"/>
</dbReference>
<keyword evidence="9" id="KW-1185">Reference proteome</keyword>
<dbReference type="SUPFAM" id="SSF53335">
    <property type="entry name" value="S-adenosyl-L-methionine-dependent methyltransferases"/>
    <property type="match status" value="1"/>
</dbReference>
<feature type="binding site" evidence="5">
    <location>
        <begin position="116"/>
        <end position="120"/>
    </location>
    <ligand>
        <name>S-adenosyl-L-methionine</name>
        <dbReference type="ChEBI" id="CHEBI:59789"/>
    </ligand>
</feature>
<accession>A0A1X4NCX6</accession>
<evidence type="ECO:0000259" key="7">
    <source>
        <dbReference type="Pfam" id="PF17827"/>
    </source>
</evidence>
<name>A0A1X4NCX6_9RHOB</name>
<proteinExistence type="inferred from homology"/>
<evidence type="ECO:0000313" key="9">
    <source>
        <dbReference type="Proteomes" id="UP000193926"/>
    </source>
</evidence>
<dbReference type="GO" id="GO:0032259">
    <property type="term" value="P:methylation"/>
    <property type="evidence" value="ECO:0007669"/>
    <property type="project" value="UniProtKB-KW"/>
</dbReference>
<organism evidence="8 9">
    <name type="scientific">Marivita geojedonensis</name>
    <dbReference type="NCBI Taxonomy" id="1123756"/>
    <lineage>
        <taxon>Bacteria</taxon>
        <taxon>Pseudomonadati</taxon>
        <taxon>Pseudomonadota</taxon>
        <taxon>Alphaproteobacteria</taxon>
        <taxon>Rhodobacterales</taxon>
        <taxon>Roseobacteraceae</taxon>
        <taxon>Marivita</taxon>
    </lineage>
</organism>
<dbReference type="HAMAP" id="MF_02126">
    <property type="entry name" value="RF_methyltr_PrmC"/>
    <property type="match status" value="1"/>
</dbReference>
<dbReference type="Pfam" id="PF17827">
    <property type="entry name" value="PrmC_N"/>
    <property type="match status" value="1"/>
</dbReference>